<accession>X0UFI6</accession>
<gene>
    <name evidence="1" type="ORF">S01H1_42160</name>
</gene>
<dbReference type="EMBL" id="BARS01026784">
    <property type="protein sequence ID" value="GAG04479.1"/>
    <property type="molecule type" value="Genomic_DNA"/>
</dbReference>
<name>X0UFI6_9ZZZZ</name>
<dbReference type="AlphaFoldDB" id="X0UFI6"/>
<reference evidence="1" key="1">
    <citation type="journal article" date="2014" name="Front. Microbiol.">
        <title>High frequency of phylogenetically diverse reductive dehalogenase-homologous genes in deep subseafloor sedimentary metagenomes.</title>
        <authorList>
            <person name="Kawai M."/>
            <person name="Futagami T."/>
            <person name="Toyoda A."/>
            <person name="Takaki Y."/>
            <person name="Nishi S."/>
            <person name="Hori S."/>
            <person name="Arai W."/>
            <person name="Tsubouchi T."/>
            <person name="Morono Y."/>
            <person name="Uchiyama I."/>
            <person name="Ito T."/>
            <person name="Fujiyama A."/>
            <person name="Inagaki F."/>
            <person name="Takami H."/>
        </authorList>
    </citation>
    <scope>NUCLEOTIDE SEQUENCE</scope>
    <source>
        <strain evidence="1">Expedition CK06-06</strain>
    </source>
</reference>
<evidence type="ECO:0000313" key="1">
    <source>
        <dbReference type="EMBL" id="GAG04479.1"/>
    </source>
</evidence>
<protein>
    <submittedName>
        <fullName evidence="1">Uncharacterized protein</fullName>
    </submittedName>
</protein>
<feature type="non-terminal residue" evidence="1">
    <location>
        <position position="181"/>
    </location>
</feature>
<sequence>MFIGRCVVISFSRFFNPLSHPFSDHQAIEKIKNYLREFGSGQVFFGVVSGTKSAAEFKQWFAHFLPDLVYALLIEPPLRRLGEVPVFGVLPIAAGDAKCDTVIFQQVDLAALEGDKVGLEICEDIAAGKTTRYHPQGRVDKLNERVLVQEFSFINKKRQPIVVKVRPYVVLVPSEVRCYYG</sequence>
<organism evidence="1">
    <name type="scientific">marine sediment metagenome</name>
    <dbReference type="NCBI Taxonomy" id="412755"/>
    <lineage>
        <taxon>unclassified sequences</taxon>
        <taxon>metagenomes</taxon>
        <taxon>ecological metagenomes</taxon>
    </lineage>
</organism>
<proteinExistence type="predicted"/>
<comment type="caution">
    <text evidence="1">The sequence shown here is derived from an EMBL/GenBank/DDBJ whole genome shotgun (WGS) entry which is preliminary data.</text>
</comment>